<dbReference type="InterPro" id="IPR035919">
    <property type="entry name" value="EAL_sf"/>
</dbReference>
<dbReference type="AlphaFoldDB" id="A0A4Y9SRH1"/>
<reference evidence="5 6" key="1">
    <citation type="submission" date="2019-03" db="EMBL/GenBank/DDBJ databases">
        <title>Draft Genome Sequence of Massilia arenosa sp. nov., a Novel Massilia Species Isolated from a Sandy-loam Maize Soil.</title>
        <authorList>
            <person name="Raths R."/>
            <person name="Peta V."/>
            <person name="Bucking H."/>
        </authorList>
    </citation>
    <scope>NUCLEOTIDE SEQUENCE [LARGE SCALE GENOMIC DNA]</scope>
    <source>
        <strain evidence="5 6">MC02</strain>
    </source>
</reference>
<dbReference type="InterPro" id="IPR000014">
    <property type="entry name" value="PAS"/>
</dbReference>
<dbReference type="InterPro" id="IPR052155">
    <property type="entry name" value="Biofilm_reg_signaling"/>
</dbReference>
<name>A0A4Y9SRH1_9BURK</name>
<dbReference type="InterPro" id="IPR035965">
    <property type="entry name" value="PAS-like_dom_sf"/>
</dbReference>
<dbReference type="PIRSF" id="PIRSF005925">
    <property type="entry name" value="Dos"/>
    <property type="match status" value="1"/>
</dbReference>
<feature type="domain" description="PAS" evidence="2">
    <location>
        <begin position="375"/>
        <end position="420"/>
    </location>
</feature>
<accession>A0A4Y9SRH1</accession>
<evidence type="ECO:0000259" key="2">
    <source>
        <dbReference type="PROSITE" id="PS50112"/>
    </source>
</evidence>
<dbReference type="SUPFAM" id="SSF141868">
    <property type="entry name" value="EAL domain-like"/>
    <property type="match status" value="1"/>
</dbReference>
<dbReference type="NCBIfam" id="TIGR00254">
    <property type="entry name" value="GGDEF"/>
    <property type="match status" value="1"/>
</dbReference>
<dbReference type="Proteomes" id="UP000298438">
    <property type="component" value="Unassembled WGS sequence"/>
</dbReference>
<dbReference type="CDD" id="cd01949">
    <property type="entry name" value="GGDEF"/>
    <property type="match status" value="1"/>
</dbReference>
<feature type="domain" description="PAS" evidence="2">
    <location>
        <begin position="68"/>
        <end position="138"/>
    </location>
</feature>
<keyword evidence="6" id="KW-1185">Reference proteome</keyword>
<organism evidence="5 6">
    <name type="scientific">Zemynaea arenosa</name>
    <dbReference type="NCBI Taxonomy" id="2561931"/>
    <lineage>
        <taxon>Bacteria</taxon>
        <taxon>Pseudomonadati</taxon>
        <taxon>Pseudomonadota</taxon>
        <taxon>Betaproteobacteria</taxon>
        <taxon>Burkholderiales</taxon>
        <taxon>Oxalobacteraceae</taxon>
        <taxon>Telluria group</taxon>
        <taxon>Zemynaea</taxon>
    </lineage>
</organism>
<dbReference type="SUPFAM" id="SSF55073">
    <property type="entry name" value="Nucleotide cyclase"/>
    <property type="match status" value="1"/>
</dbReference>
<evidence type="ECO:0000313" key="6">
    <source>
        <dbReference type="Proteomes" id="UP000298438"/>
    </source>
</evidence>
<comment type="caution">
    <text evidence="5">The sequence shown here is derived from an EMBL/GenBank/DDBJ whole genome shotgun (WGS) entry which is preliminary data.</text>
</comment>
<dbReference type="InterPro" id="IPR043128">
    <property type="entry name" value="Rev_trsase/Diguanyl_cyclase"/>
</dbReference>
<comment type="catalytic activity">
    <reaction evidence="1">
        <text>3',3'-c-di-GMP + H2O = 5'-phosphoguanylyl(3'-&gt;5')guanosine + H(+)</text>
        <dbReference type="Rhea" id="RHEA:24902"/>
        <dbReference type="ChEBI" id="CHEBI:15377"/>
        <dbReference type="ChEBI" id="CHEBI:15378"/>
        <dbReference type="ChEBI" id="CHEBI:58754"/>
        <dbReference type="ChEBI" id="CHEBI:58805"/>
        <dbReference type="EC" id="3.1.4.52"/>
    </reaction>
    <physiologicalReaction direction="left-to-right" evidence="1">
        <dbReference type="Rhea" id="RHEA:24903"/>
    </physiologicalReaction>
</comment>
<dbReference type="Gene3D" id="3.30.70.270">
    <property type="match status" value="1"/>
</dbReference>
<dbReference type="PROSITE" id="PS50112">
    <property type="entry name" value="PAS"/>
    <property type="match status" value="2"/>
</dbReference>
<dbReference type="InterPro" id="IPR029787">
    <property type="entry name" value="Nucleotide_cyclase"/>
</dbReference>
<dbReference type="Gene3D" id="3.30.450.40">
    <property type="match status" value="1"/>
</dbReference>
<dbReference type="InterPro" id="IPR029016">
    <property type="entry name" value="GAF-like_dom_sf"/>
</dbReference>
<dbReference type="SUPFAM" id="SSF55785">
    <property type="entry name" value="PYP-like sensor domain (PAS domain)"/>
    <property type="match status" value="2"/>
</dbReference>
<dbReference type="InterPro" id="IPR012226">
    <property type="entry name" value="Diguanyl_cyclase/Pdiesterase"/>
</dbReference>
<feature type="domain" description="EAL" evidence="3">
    <location>
        <begin position="677"/>
        <end position="931"/>
    </location>
</feature>
<dbReference type="SMART" id="SM00052">
    <property type="entry name" value="EAL"/>
    <property type="match status" value="1"/>
</dbReference>
<evidence type="ECO:0000259" key="4">
    <source>
        <dbReference type="PROSITE" id="PS50887"/>
    </source>
</evidence>
<evidence type="ECO:0000256" key="1">
    <source>
        <dbReference type="ARBA" id="ARBA00051114"/>
    </source>
</evidence>
<evidence type="ECO:0000259" key="3">
    <source>
        <dbReference type="PROSITE" id="PS50883"/>
    </source>
</evidence>
<proteinExistence type="predicted"/>
<dbReference type="PROSITE" id="PS50887">
    <property type="entry name" value="GGDEF"/>
    <property type="match status" value="1"/>
</dbReference>
<dbReference type="PANTHER" id="PTHR44757">
    <property type="entry name" value="DIGUANYLATE CYCLASE DGCP"/>
    <property type="match status" value="1"/>
</dbReference>
<dbReference type="SMART" id="SM00091">
    <property type="entry name" value="PAS"/>
    <property type="match status" value="2"/>
</dbReference>
<dbReference type="GO" id="GO:0006355">
    <property type="term" value="P:regulation of DNA-templated transcription"/>
    <property type="evidence" value="ECO:0007669"/>
    <property type="project" value="InterPro"/>
</dbReference>
<dbReference type="CDD" id="cd00130">
    <property type="entry name" value="PAS"/>
    <property type="match status" value="2"/>
</dbReference>
<dbReference type="EMBL" id="SPVF01000056">
    <property type="protein sequence ID" value="TFW27356.1"/>
    <property type="molecule type" value="Genomic_DNA"/>
</dbReference>
<dbReference type="GO" id="GO:0071111">
    <property type="term" value="F:cyclic-guanylate-specific phosphodiesterase activity"/>
    <property type="evidence" value="ECO:0007669"/>
    <property type="project" value="UniProtKB-EC"/>
</dbReference>
<gene>
    <name evidence="5" type="ORF">E4L96_03695</name>
</gene>
<dbReference type="NCBIfam" id="TIGR00229">
    <property type="entry name" value="sensory_box"/>
    <property type="match status" value="2"/>
</dbReference>
<dbReference type="InterPro" id="IPR003018">
    <property type="entry name" value="GAF"/>
</dbReference>
<dbReference type="CDD" id="cd01948">
    <property type="entry name" value="EAL"/>
    <property type="match status" value="1"/>
</dbReference>
<dbReference type="InterPro" id="IPR000160">
    <property type="entry name" value="GGDEF_dom"/>
</dbReference>
<dbReference type="Gene3D" id="3.20.20.450">
    <property type="entry name" value="EAL domain"/>
    <property type="match status" value="1"/>
</dbReference>
<feature type="domain" description="GGDEF" evidence="4">
    <location>
        <begin position="530"/>
        <end position="668"/>
    </location>
</feature>
<dbReference type="InterPro" id="IPR001633">
    <property type="entry name" value="EAL_dom"/>
</dbReference>
<dbReference type="Pfam" id="PF00563">
    <property type="entry name" value="EAL"/>
    <property type="match status" value="1"/>
</dbReference>
<dbReference type="Pfam" id="PF00990">
    <property type="entry name" value="GGDEF"/>
    <property type="match status" value="1"/>
</dbReference>
<dbReference type="FunFam" id="3.30.70.270:FF:000001">
    <property type="entry name" value="Diguanylate cyclase domain protein"/>
    <property type="match status" value="1"/>
</dbReference>
<sequence length="932" mass="102285">MLPPSRTQRWWRKPRPRPRRCSSRPGHWRSWWAASVWTPPVPARHGPYARCCGPPFLPETAMTSHGPAPAIFYRMVDEAIDAVVIMTGECIIRYVNPALERLAGYGAGELLGQSLNGLLPEPVARHHDSYLRKYLAGLDNSKLVGQVRQMALRHRNGALLPVELKALDLGASGGERLFGAVIVDRSGPPGAAPVDASGRTELRRLQQFRSESADIMEQIARDVPLERTLHEIARVVEAYEPQFVCTIMLMEPETGRLRHGASPSLADTFAYAAQPVLLDGVQGRRLSQAAQARDIAKDPAWAGVRAAAQAHGLHSWWALPVLADDRLLGALVLHSVEARRPPVEQGELHRWCCRLASVAIGRHNATTRLRSSEQRFRAQASLLDHTQDAILTLDAHGIVTFWNRAAQRLFGWTRAEALGQPGATLLLEEGSHLDEALARVRVHGEAATECRVYARGGHLIQMEARLSLVPDDGELAGTVLAAFSDIGARKQAEGEIHYLAFHDQLTHLPNRRLLGDRLQHALVSSQRTGQWGAALLIDLDNFKTINDTLGHQMGDVLLGRAAERLQTCVRASDTVARIGGDEFAVLLEDLGTDQGQAAATARQVGQKLVEALGQPYEFAGCEHVSTASIGIALFGAQSAGAEALLREADLSMYRAKGEGRNGLRFFDPQMQVELLRRSELQGDLRHALRDGGLALHFQPQVDAAGRIYGAEALLRWRHPVLGYVPPGEFIPLAEETGLMNELGQRVLEMACNALLAWERVPAMRHLCLAVNVSMHQFRRVDFAESVLQVLRRSGADPRKLKLEITESVFADDLEGTVARMMALRVAGISFAIDDFGTGYSSLSYLKRLPLDQLKIDQSFVRDILSDANDASIARTIITLAHTLGLHVIAEGVETSAQRDLLMAHGCAAFQGYYFGRPVPDAEFSRMLAAVAS</sequence>
<dbReference type="Pfam" id="PF00989">
    <property type="entry name" value="PAS"/>
    <property type="match status" value="2"/>
</dbReference>
<dbReference type="Pfam" id="PF01590">
    <property type="entry name" value="GAF"/>
    <property type="match status" value="1"/>
</dbReference>
<dbReference type="InterPro" id="IPR013767">
    <property type="entry name" value="PAS_fold"/>
</dbReference>
<dbReference type="SMART" id="SM00267">
    <property type="entry name" value="GGDEF"/>
    <property type="match status" value="1"/>
</dbReference>
<dbReference type="FunFam" id="3.20.20.450:FF:000001">
    <property type="entry name" value="Cyclic di-GMP phosphodiesterase yahA"/>
    <property type="match status" value="1"/>
</dbReference>
<dbReference type="Gene3D" id="3.30.450.20">
    <property type="entry name" value="PAS domain"/>
    <property type="match status" value="2"/>
</dbReference>
<dbReference type="PANTHER" id="PTHR44757:SF2">
    <property type="entry name" value="BIOFILM ARCHITECTURE MAINTENANCE PROTEIN MBAA"/>
    <property type="match status" value="1"/>
</dbReference>
<dbReference type="PROSITE" id="PS50883">
    <property type="entry name" value="EAL"/>
    <property type="match status" value="1"/>
</dbReference>
<dbReference type="OrthoDB" id="9813903at2"/>
<dbReference type="GO" id="GO:0071732">
    <property type="term" value="P:cellular response to nitric oxide"/>
    <property type="evidence" value="ECO:0007669"/>
    <property type="project" value="UniProtKB-ARBA"/>
</dbReference>
<protein>
    <submittedName>
        <fullName evidence="5">EAL domain-containing protein</fullName>
    </submittedName>
</protein>
<dbReference type="SUPFAM" id="SSF55781">
    <property type="entry name" value="GAF domain-like"/>
    <property type="match status" value="1"/>
</dbReference>
<evidence type="ECO:0000313" key="5">
    <source>
        <dbReference type="EMBL" id="TFW27356.1"/>
    </source>
</evidence>